<keyword evidence="1" id="KW-0547">Nucleotide-binding</keyword>
<dbReference type="GO" id="GO:0004016">
    <property type="term" value="F:adenylate cyclase activity"/>
    <property type="evidence" value="ECO:0007669"/>
    <property type="project" value="TreeGrafter"/>
</dbReference>
<keyword evidence="4" id="KW-0238">DNA-binding</keyword>
<proteinExistence type="predicted"/>
<dbReference type="SUPFAM" id="SSF46894">
    <property type="entry name" value="C-terminal effector domain of the bipartite response regulators"/>
    <property type="match status" value="1"/>
</dbReference>
<dbReference type="AlphaFoldDB" id="A0A7W9M0W8"/>
<gene>
    <name evidence="4" type="ORF">F4560_002985</name>
</gene>
<dbReference type="Gene3D" id="1.25.40.10">
    <property type="entry name" value="Tetratricopeptide repeat domain"/>
    <property type="match status" value="1"/>
</dbReference>
<evidence type="ECO:0000313" key="4">
    <source>
        <dbReference type="EMBL" id="MBB5803217.1"/>
    </source>
</evidence>
<accession>A0A7W9M0W8</accession>
<dbReference type="Pfam" id="PF13191">
    <property type="entry name" value="AAA_16"/>
    <property type="match status" value="1"/>
</dbReference>
<dbReference type="PROSITE" id="PS00622">
    <property type="entry name" value="HTH_LUXR_1"/>
    <property type="match status" value="1"/>
</dbReference>
<dbReference type="GO" id="GO:0005524">
    <property type="term" value="F:ATP binding"/>
    <property type="evidence" value="ECO:0007669"/>
    <property type="project" value="UniProtKB-KW"/>
</dbReference>
<dbReference type="RefSeq" id="WP_184920448.1">
    <property type="nucleotide sequence ID" value="NZ_JACHMO010000001.1"/>
</dbReference>
<dbReference type="PANTHER" id="PTHR16305">
    <property type="entry name" value="TESTICULAR SOLUBLE ADENYLYL CYCLASE"/>
    <property type="match status" value="1"/>
</dbReference>
<protein>
    <submittedName>
        <fullName evidence="4">DNA-binding CsgD family transcriptional regulator</fullName>
    </submittedName>
</protein>
<evidence type="ECO:0000256" key="1">
    <source>
        <dbReference type="ARBA" id="ARBA00022741"/>
    </source>
</evidence>
<dbReference type="InterPro" id="IPR016032">
    <property type="entry name" value="Sig_transdc_resp-reg_C-effctor"/>
</dbReference>
<dbReference type="GO" id="GO:0005737">
    <property type="term" value="C:cytoplasm"/>
    <property type="evidence" value="ECO:0007669"/>
    <property type="project" value="TreeGrafter"/>
</dbReference>
<dbReference type="PRINTS" id="PR00038">
    <property type="entry name" value="HTHLUXR"/>
</dbReference>
<dbReference type="PROSITE" id="PS50043">
    <property type="entry name" value="HTH_LUXR_2"/>
    <property type="match status" value="1"/>
</dbReference>
<evidence type="ECO:0000259" key="3">
    <source>
        <dbReference type="PROSITE" id="PS50043"/>
    </source>
</evidence>
<dbReference type="InterPro" id="IPR011990">
    <property type="entry name" value="TPR-like_helical_dom_sf"/>
</dbReference>
<dbReference type="PANTHER" id="PTHR16305:SF35">
    <property type="entry name" value="TRANSCRIPTIONAL ACTIVATOR DOMAIN"/>
    <property type="match status" value="1"/>
</dbReference>
<feature type="domain" description="HTH luxR-type" evidence="3">
    <location>
        <begin position="857"/>
        <end position="922"/>
    </location>
</feature>
<evidence type="ECO:0000256" key="2">
    <source>
        <dbReference type="ARBA" id="ARBA00022840"/>
    </source>
</evidence>
<evidence type="ECO:0000313" key="5">
    <source>
        <dbReference type="Proteomes" id="UP000552097"/>
    </source>
</evidence>
<name>A0A7W9M0W8_9PSEU</name>
<keyword evidence="2" id="KW-0067">ATP-binding</keyword>
<dbReference type="SUPFAM" id="SSF48452">
    <property type="entry name" value="TPR-like"/>
    <property type="match status" value="1"/>
</dbReference>
<sequence length="926" mass="99914">MLVEREEHLNQFAERLDRLAEGAGGTVVVSGPVASGRTRLFRSFLSDVAERSAPGRDLAGTLVLTATGSPATGLLPFGLLTPVLTALRLQPDLLYEIESCVDAPLADGVLKPEAVSLAHRVAEAVLALAVERPVVLAVDDAQDGDELSLECLAYMARRLVAARMLLAVAVRTGIGHRGPVHAALLHEGIGRGLRLAPLSERGVTTLVADRLGRSAADRGAADFFAVTAGNCLLVNAVIEDHVARTGGLPLQRGTRLAVGEAYGRAVLACLDRGGADARRVAEVLAVLGGDKSAAMLADLAGVDKRGLFDALESLEEVGLLNGRAFRHPIARSTVLARLTTADRAEVHLRAAAHVQRNEGLVDEVVDHFLAAGEVRDQASVSLLQCVAEQALIADDVERATRCLRLAAAHCADERQRAAIVGRLASVVWRSSTTAVAQNHLKVLIEAMCDGILPDSQVPAVLRYLLWHGRVDEAVEAMSCLYGGGSTAEEVDSLQWWLRHCYPPLAERMPPRPDNVDEAAPATPGTAGAGRAMAAQLIRGLLAGDDPEEVAIIAQQVLQSCALGEDTIESLATALISLTYVDRLDLAQPWCDELVERAHERRAPTWAAVLGAVRADIALRAGDLAGAVRFGREALETMPAHNWGTNIGLVRAPLIVAHTRMDEYEEAAEQLRQPLPDGMFESRFGLHYLFARGQYYQAVDRPYAALTDFRACGDLLTKWGMDVSGIVAWRSAAAQCHLALGEPDQSRALAEAQLARSPRMSRSAGLALRVLATTAPPAQRVPLLEAAVDAFVRCGARFHLARALLDLGNTHHDLGDDEKARMTIRQAQRVAKECRARRLEREVPLQRVAEEETTMRRWEQPAGELSDAERRVATLAGLGHTNRQIADKLYVTISTVEQHLTRTYRKLGISRRSDITTVLRLQVVQAL</sequence>
<comment type="caution">
    <text evidence="4">The sequence shown here is derived from an EMBL/GenBank/DDBJ whole genome shotgun (WGS) entry which is preliminary data.</text>
</comment>
<dbReference type="EMBL" id="JACHMO010000001">
    <property type="protein sequence ID" value="MBB5803217.1"/>
    <property type="molecule type" value="Genomic_DNA"/>
</dbReference>
<dbReference type="InterPro" id="IPR041664">
    <property type="entry name" value="AAA_16"/>
</dbReference>
<organism evidence="4 5">
    <name type="scientific">Saccharothrix ecbatanensis</name>
    <dbReference type="NCBI Taxonomy" id="1105145"/>
    <lineage>
        <taxon>Bacteria</taxon>
        <taxon>Bacillati</taxon>
        <taxon>Actinomycetota</taxon>
        <taxon>Actinomycetes</taxon>
        <taxon>Pseudonocardiales</taxon>
        <taxon>Pseudonocardiaceae</taxon>
        <taxon>Saccharothrix</taxon>
    </lineage>
</organism>
<dbReference type="Proteomes" id="UP000552097">
    <property type="component" value="Unassembled WGS sequence"/>
</dbReference>
<dbReference type="InterPro" id="IPR036388">
    <property type="entry name" value="WH-like_DNA-bd_sf"/>
</dbReference>
<dbReference type="SMART" id="SM00421">
    <property type="entry name" value="HTH_LUXR"/>
    <property type="match status" value="1"/>
</dbReference>
<keyword evidence="5" id="KW-1185">Reference proteome</keyword>
<dbReference type="GO" id="GO:0003677">
    <property type="term" value="F:DNA binding"/>
    <property type="evidence" value="ECO:0007669"/>
    <property type="project" value="UniProtKB-KW"/>
</dbReference>
<dbReference type="InterPro" id="IPR000792">
    <property type="entry name" value="Tscrpt_reg_LuxR_C"/>
</dbReference>
<reference evidence="4 5" key="1">
    <citation type="submission" date="2020-08" db="EMBL/GenBank/DDBJ databases">
        <title>Sequencing the genomes of 1000 actinobacteria strains.</title>
        <authorList>
            <person name="Klenk H.-P."/>
        </authorList>
    </citation>
    <scope>NUCLEOTIDE SEQUENCE [LARGE SCALE GENOMIC DNA]</scope>
    <source>
        <strain evidence="4 5">DSM 45486</strain>
    </source>
</reference>
<dbReference type="GO" id="GO:0006355">
    <property type="term" value="P:regulation of DNA-templated transcription"/>
    <property type="evidence" value="ECO:0007669"/>
    <property type="project" value="InterPro"/>
</dbReference>
<dbReference type="Pfam" id="PF00196">
    <property type="entry name" value="GerE"/>
    <property type="match status" value="1"/>
</dbReference>
<dbReference type="Gene3D" id="1.10.10.10">
    <property type="entry name" value="Winged helix-like DNA-binding domain superfamily/Winged helix DNA-binding domain"/>
    <property type="match status" value="1"/>
</dbReference>